<geneLocation type="plasmid" evidence="3 4">
    <name>unnamed1</name>
</geneLocation>
<dbReference type="Gene3D" id="3.40.50.300">
    <property type="entry name" value="P-loop containing nucleotide triphosphate hydrolases"/>
    <property type="match status" value="1"/>
</dbReference>
<feature type="compositionally biased region" description="Gly residues" evidence="1">
    <location>
        <begin position="78"/>
        <end position="102"/>
    </location>
</feature>
<feature type="compositionally biased region" description="Acidic residues" evidence="1">
    <location>
        <begin position="155"/>
        <end position="165"/>
    </location>
</feature>
<gene>
    <name evidence="3" type="ORF">GBA63_22300</name>
</gene>
<keyword evidence="4" id="KW-1185">Reference proteome</keyword>
<name>A0A6G8QG10_9ACTN</name>
<proteinExistence type="predicted"/>
<keyword evidence="3" id="KW-0614">Plasmid</keyword>
<dbReference type="EMBL" id="CP045120">
    <property type="protein sequence ID" value="QIN85435.1"/>
    <property type="molecule type" value="Genomic_DNA"/>
</dbReference>
<evidence type="ECO:0000259" key="2">
    <source>
        <dbReference type="Pfam" id="PF00271"/>
    </source>
</evidence>
<dbReference type="SUPFAM" id="SSF52540">
    <property type="entry name" value="P-loop containing nucleoside triphosphate hydrolases"/>
    <property type="match status" value="1"/>
</dbReference>
<feature type="domain" description="Helicase C-terminal" evidence="2">
    <location>
        <begin position="1024"/>
        <end position="1070"/>
    </location>
</feature>
<organism evidence="3 4">
    <name type="scientific">Rubrobacter tropicus</name>
    <dbReference type="NCBI Taxonomy" id="2653851"/>
    <lineage>
        <taxon>Bacteria</taxon>
        <taxon>Bacillati</taxon>
        <taxon>Actinomycetota</taxon>
        <taxon>Rubrobacteria</taxon>
        <taxon>Rubrobacterales</taxon>
        <taxon>Rubrobacteraceae</taxon>
        <taxon>Rubrobacter</taxon>
    </lineage>
</organism>
<evidence type="ECO:0000313" key="4">
    <source>
        <dbReference type="Proteomes" id="UP000501452"/>
    </source>
</evidence>
<evidence type="ECO:0000313" key="3">
    <source>
        <dbReference type="EMBL" id="QIN85435.1"/>
    </source>
</evidence>
<dbReference type="InterPro" id="IPR027417">
    <property type="entry name" value="P-loop_NTPase"/>
</dbReference>
<accession>A0A6G8QG10</accession>
<reference evidence="3 4" key="1">
    <citation type="submission" date="2019-10" db="EMBL/GenBank/DDBJ databases">
        <title>Rubrobacter sp nov SCSIO 52090 isolated from a deep-sea sediment in the South China Sea.</title>
        <authorList>
            <person name="Chen R.W."/>
        </authorList>
    </citation>
    <scope>NUCLEOTIDE SEQUENCE [LARGE SCALE GENOMIC DNA]</scope>
    <source>
        <strain evidence="3 4">SCSIO 52909</strain>
        <plasmid evidence="3 4">unnamed1</plasmid>
    </source>
</reference>
<dbReference type="Pfam" id="PF00271">
    <property type="entry name" value="Helicase_C"/>
    <property type="match status" value="1"/>
</dbReference>
<dbReference type="Proteomes" id="UP000501452">
    <property type="component" value="Plasmid unnamed1"/>
</dbReference>
<protein>
    <recommendedName>
        <fullName evidence="2">Helicase C-terminal domain-containing protein</fullName>
    </recommendedName>
</protein>
<sequence>MTETRAHKSPDREPFSYQDELVLVRHLVDDLERRLAGRHERRVLRTLPSDHCHLGVLSPRDPDVAQPEALEEEAEDGTGMGAVAEGGAGVGNGPSGPAGPEGAGDAAPGESDAERSDGEGEEEASFGSAEQAEAERRGAGRDATRRPPSSLGFEIEAEPGEDGDGELTVSGSFAVYTQHFPTFEEQRRQLGEADGGAGHGGANNSPRAQVSLLEVYERRRVEVPALTFRLEHGRGKERLTDDGQVQRALDSVLDSAVAEPDIRRELRGPATVPAQALAAPEDYERHLRGATHGGPIRPPLRASLDLRVSPADGGGIRVRCYLKNDTPRDPVRRSVDQRHVLADCQLEGCVTRGELRPVEILPVPKDYQYDRQVWAVGHGASAEVDEPSAAGEPRRKVRTRTLARYEQPRQTTVREPVARFEDLARDPFGALERIRRAMAEYAADWRERVVEGNELGLDPEGLAQCREDLEAFVDEESRFAAGIAALAADERLLRAFVSMNEVFGRTSAGRYDRWRLFQIAFIVTQLPALAVREGVSRGEWPSGEERSWENALDWADVLWFPTGGGKTEAYLGLISCAALYDRLRGKSFGVTAWLRFPLRMLSVQQLQRAAKVLYETEQQRRSLLGESSRDSDSISLGYFVGGTSTPNQLRTDGGRWSFERLERDPKLREKLLLVGDCPACGRAESVEVVPDRAAHRIRHVCAECQAELAVYVSDDEVYRFLPTVVIGTIDKMAAVAWNPKFGMLWGGAAWRCPEHDEHGYGLGDFCVYGCPTNPTSGRSRPRVRTVVTPYDGAPSLHVQDELHLLQEELGAFAGHYETLVRSCEAAVGGLPPKTIAATATIEGFEHQVRHVYGVPHARRFPGRGYNRLGTFYAAPDRETLLTSERKAKAPAEAFEGGPKTARLYVAFRPPHLHAADAASLCARLLHEEIVRLYEDPYGTAAWLPTARTEEEVRALLRYYSTTLTYVGSKARGLRVRQGLDREAGRIRPGGARDLSTEFLSGDSSLADIAGTVRKVEAPPDWAQEGHLDATVATSVISHGVDVERFNLMVMDGIPEETAAYIQASSRSGRRHVGLVLAVLASYSIRASSIYHRFNEYHAHLDRLVSPVPVNRFAKYAAQRTAPGVLTGLLLGRYGVQSKRSNLGKRNVAAELLTPSERTRLPFQVAPVDFLRDVETAYALADGVYPEGLELAMDEVLKEQTRRFVLRVRGGREDKVVDVVRPAPMTSLRDVDVGVGFQPAPDSDWQELQHFRRS</sequence>
<feature type="compositionally biased region" description="Basic and acidic residues" evidence="1">
    <location>
        <begin position="133"/>
        <end position="145"/>
    </location>
</feature>
<feature type="region of interest" description="Disordered" evidence="1">
    <location>
        <begin position="52"/>
        <end position="168"/>
    </location>
</feature>
<dbReference type="RefSeq" id="WP_166180738.1">
    <property type="nucleotide sequence ID" value="NZ_CP045120.1"/>
</dbReference>
<dbReference type="KEGG" id="rub:GBA63_22300"/>
<dbReference type="InterPro" id="IPR001650">
    <property type="entry name" value="Helicase_C-like"/>
</dbReference>
<evidence type="ECO:0000256" key="1">
    <source>
        <dbReference type="SAM" id="MobiDB-lite"/>
    </source>
</evidence>
<dbReference type="AlphaFoldDB" id="A0A6G8QG10"/>